<evidence type="ECO:0000259" key="1">
    <source>
        <dbReference type="Pfam" id="PF13462"/>
    </source>
</evidence>
<dbReference type="EMBL" id="CAUYUJ010015777">
    <property type="protein sequence ID" value="CAK0858010.1"/>
    <property type="molecule type" value="Genomic_DNA"/>
</dbReference>
<dbReference type="SUPFAM" id="SSF52833">
    <property type="entry name" value="Thioredoxin-like"/>
    <property type="match status" value="1"/>
</dbReference>
<name>A0ABN9UGD0_9DINO</name>
<dbReference type="InterPro" id="IPR012336">
    <property type="entry name" value="Thioredoxin-like_fold"/>
</dbReference>
<keyword evidence="3" id="KW-1185">Reference proteome</keyword>
<dbReference type="InterPro" id="IPR036249">
    <property type="entry name" value="Thioredoxin-like_sf"/>
</dbReference>
<reference evidence="2" key="1">
    <citation type="submission" date="2023-10" db="EMBL/GenBank/DDBJ databases">
        <authorList>
            <person name="Chen Y."/>
            <person name="Shah S."/>
            <person name="Dougan E. K."/>
            <person name="Thang M."/>
            <person name="Chan C."/>
        </authorList>
    </citation>
    <scope>NUCLEOTIDE SEQUENCE [LARGE SCALE GENOMIC DNA]</scope>
</reference>
<accession>A0ABN9UGD0</accession>
<gene>
    <name evidence="2" type="ORF">PCOR1329_LOCUS47935</name>
</gene>
<dbReference type="PANTHER" id="PTHR33875">
    <property type="entry name" value="OS09G0542200 PROTEIN"/>
    <property type="match status" value="1"/>
</dbReference>
<feature type="domain" description="Thioredoxin-like fold" evidence="1">
    <location>
        <begin position="29"/>
        <end position="188"/>
    </location>
</feature>
<organism evidence="2 3">
    <name type="scientific">Prorocentrum cordatum</name>
    <dbReference type="NCBI Taxonomy" id="2364126"/>
    <lineage>
        <taxon>Eukaryota</taxon>
        <taxon>Sar</taxon>
        <taxon>Alveolata</taxon>
        <taxon>Dinophyceae</taxon>
        <taxon>Prorocentrales</taxon>
        <taxon>Prorocentraceae</taxon>
        <taxon>Prorocentrum</taxon>
    </lineage>
</organism>
<dbReference type="PANTHER" id="PTHR33875:SF2">
    <property type="entry name" value="ACR183CP"/>
    <property type="match status" value="1"/>
</dbReference>
<proteinExistence type="predicted"/>
<dbReference type="Proteomes" id="UP001189429">
    <property type="component" value="Unassembled WGS sequence"/>
</dbReference>
<dbReference type="Gene3D" id="3.40.30.10">
    <property type="entry name" value="Glutaredoxin"/>
    <property type="match status" value="1"/>
</dbReference>
<evidence type="ECO:0000313" key="2">
    <source>
        <dbReference type="EMBL" id="CAK0858010.1"/>
    </source>
</evidence>
<comment type="caution">
    <text evidence="2">The sequence shown here is derived from an EMBL/GenBank/DDBJ whole genome shotgun (WGS) entry which is preliminary data.</text>
</comment>
<sequence>MGPPLPPAFSLIGPLGHPHKLPEKPPRIVVELFQDLCCPFSRKMHTTLQEVVPAYEASHPGAIQWLYCNVIQPWHPQSAVMHEACMAVAAVKPEAVWKFCSAVYDQQENFFDDKVRSKSANTLHDELCTIAAEATGIPKSDLGAQLALKSGGGNAGCQITQLVKWYTKMHRVRGVHVTPTVFVNGTEAPQVGSGWSAAEWKDFLDPMLGPAS</sequence>
<evidence type="ECO:0000313" key="3">
    <source>
        <dbReference type="Proteomes" id="UP001189429"/>
    </source>
</evidence>
<protein>
    <recommendedName>
        <fullName evidence="1">Thioredoxin-like fold domain-containing protein</fullName>
    </recommendedName>
</protein>
<dbReference type="Pfam" id="PF13462">
    <property type="entry name" value="Thioredoxin_4"/>
    <property type="match status" value="1"/>
</dbReference>